<comment type="caution">
    <text evidence="2">The sequence shown here is derived from an EMBL/GenBank/DDBJ whole genome shotgun (WGS) entry which is preliminary data.</text>
</comment>
<keyword evidence="1" id="KW-0472">Membrane</keyword>
<evidence type="ECO:0000313" key="3">
    <source>
        <dbReference type="Proteomes" id="UP000284109"/>
    </source>
</evidence>
<keyword evidence="1" id="KW-1133">Transmembrane helix</keyword>
<dbReference type="EMBL" id="QOCR01000004">
    <property type="protein sequence ID" value="RHW50219.1"/>
    <property type="molecule type" value="Genomic_DNA"/>
</dbReference>
<dbReference type="PANTHER" id="PTHR33451">
    <property type="entry name" value="MALATE-2H(+)/NA(+)-LACTATE ANTIPORTER"/>
    <property type="match status" value="1"/>
</dbReference>
<dbReference type="Proteomes" id="UP000284109">
    <property type="component" value="Unassembled WGS sequence"/>
</dbReference>
<evidence type="ECO:0000313" key="2">
    <source>
        <dbReference type="EMBL" id="RHW50219.1"/>
    </source>
</evidence>
<reference evidence="2 3" key="1">
    <citation type="submission" date="2018-07" db="EMBL/GenBank/DDBJ databases">
        <title>Genome sequences of six Lactobacillus spp. isolated from bumble bee guts.</title>
        <authorList>
            <person name="Motta E.V.S."/>
            <person name="Moran N.A."/>
        </authorList>
    </citation>
    <scope>NUCLEOTIDE SEQUENCE [LARGE SCALE GENOMIC DNA]</scope>
    <source>
        <strain evidence="2 3">BI-1.1</strain>
    </source>
</reference>
<proteinExistence type="predicted"/>
<keyword evidence="1" id="KW-0812">Transmembrane</keyword>
<organism evidence="2 3">
    <name type="scientific">Bombilactobacillus bombi</name>
    <dbReference type="NCBI Taxonomy" id="1303590"/>
    <lineage>
        <taxon>Bacteria</taxon>
        <taxon>Bacillati</taxon>
        <taxon>Bacillota</taxon>
        <taxon>Bacilli</taxon>
        <taxon>Lactobacillales</taxon>
        <taxon>Lactobacillaceae</taxon>
        <taxon>Bombilactobacillus</taxon>
    </lineage>
</organism>
<gene>
    <name evidence="2" type="ORF">DS831_08680</name>
</gene>
<evidence type="ECO:0000256" key="1">
    <source>
        <dbReference type="SAM" id="Phobius"/>
    </source>
</evidence>
<keyword evidence="3" id="KW-1185">Reference proteome</keyword>
<feature type="transmembrane region" description="Helical" evidence="1">
    <location>
        <begin position="53"/>
        <end position="71"/>
    </location>
</feature>
<name>A0A3R6ZCG2_9LACO</name>
<feature type="transmembrane region" description="Helical" evidence="1">
    <location>
        <begin position="20"/>
        <end position="46"/>
    </location>
</feature>
<sequence>MYYSFQLIPNKFFLPEVFVVYSLIALVCGSLFTTISTLGLVFMAIATILKIKLDIVSGAFFGASISLFSGITNLGQLTLVTALTRLGVNLFIGEQYFSIILPA</sequence>
<protein>
    <submittedName>
        <fullName evidence="2">Uncharacterized protein</fullName>
    </submittedName>
</protein>
<accession>A0A3R6ZCG2</accession>
<dbReference type="PANTHER" id="PTHR33451:SF3">
    <property type="entry name" value="MALATE-2H(+)_NA(+)-LACTATE ANTIPORTER"/>
    <property type="match status" value="1"/>
</dbReference>
<dbReference type="AlphaFoldDB" id="A0A3R6ZCG2"/>
<dbReference type="InterPro" id="IPR052180">
    <property type="entry name" value="NhaC_Na-H+_Antiporter"/>
</dbReference>